<dbReference type="GeneID" id="67027449"/>
<sequence length="170" mass="18037">MSTLGVLKKRSELASSELGFQASEGGHEGELLPVFELAISNSIEVTVINELAYQVTVAKIGGGEVALKASATDAVGTLFFIRLPNHDARRPLNQAKVVNSSAESSKKYTHIFSNAAKPALTPAEPRSSVGYTVGSVLDNRANTPNTKFIGKRDGMVGREGDAAREMTMMA</sequence>
<reference evidence="1" key="1">
    <citation type="submission" date="2020-05" db="EMBL/GenBank/DDBJ databases">
        <title>Evolutionary and genomic comparisons of hybrid uninucleate and nonhybrid Rhizoctonia fungi.</title>
        <authorList>
            <person name="Li C."/>
            <person name="Chen X."/>
        </authorList>
    </citation>
    <scope>NUCLEOTIDE SEQUENCE</scope>
    <source>
        <strain evidence="1">AG-1 IA</strain>
    </source>
</reference>
<proteinExistence type="predicted"/>
<gene>
    <name evidence="1" type="ORF">RhiXN_05170</name>
</gene>
<evidence type="ECO:0000313" key="2">
    <source>
        <dbReference type="Proteomes" id="UP000650533"/>
    </source>
</evidence>
<dbReference type="Proteomes" id="UP000650533">
    <property type="component" value="Chromosome 2"/>
</dbReference>
<accession>A0A8H8NRT4</accession>
<dbReference type="AlphaFoldDB" id="A0A8H8NRT4"/>
<dbReference type="RefSeq" id="XP_043177405.1">
    <property type="nucleotide sequence ID" value="XM_043324986.1"/>
</dbReference>
<evidence type="ECO:0000313" key="1">
    <source>
        <dbReference type="EMBL" id="QRW17168.1"/>
    </source>
</evidence>
<protein>
    <submittedName>
        <fullName evidence="1">Uncharacterized protein</fullName>
    </submittedName>
</protein>
<name>A0A8H8NRT4_9AGAM</name>
<organism evidence="1 2">
    <name type="scientific">Rhizoctonia solani</name>
    <dbReference type="NCBI Taxonomy" id="456999"/>
    <lineage>
        <taxon>Eukaryota</taxon>
        <taxon>Fungi</taxon>
        <taxon>Dikarya</taxon>
        <taxon>Basidiomycota</taxon>
        <taxon>Agaricomycotina</taxon>
        <taxon>Agaricomycetes</taxon>
        <taxon>Cantharellales</taxon>
        <taxon>Ceratobasidiaceae</taxon>
        <taxon>Rhizoctonia</taxon>
    </lineage>
</organism>
<dbReference type="EMBL" id="CP059659">
    <property type="protein sequence ID" value="QRW17168.1"/>
    <property type="molecule type" value="Genomic_DNA"/>
</dbReference>
<dbReference type="KEGG" id="rsx:RhiXN_05170"/>